<evidence type="ECO:0008006" key="3">
    <source>
        <dbReference type="Google" id="ProtNLM"/>
    </source>
</evidence>
<proteinExistence type="predicted"/>
<sequence>MDLYFYNSNIYVKAGDDGSKARNLPYRLPFESSSRVGQGYNGKFTHTGIFTYALDFTLSKGSPILAAREGLVIA</sequence>
<dbReference type="Gene3D" id="2.70.70.10">
    <property type="entry name" value="Glucose Permease (Domain IIA)"/>
    <property type="match status" value="1"/>
</dbReference>
<name>A0AA87SVH3_9LEPT</name>
<accession>A0AA87SVH3</accession>
<protein>
    <recommendedName>
        <fullName evidence="3">Peptidase M23 domain-containing protein</fullName>
    </recommendedName>
</protein>
<organism evidence="1 2">
    <name type="scientific">Leptospira mayottensis 200901122</name>
    <dbReference type="NCBI Taxonomy" id="1193010"/>
    <lineage>
        <taxon>Bacteria</taxon>
        <taxon>Pseudomonadati</taxon>
        <taxon>Spirochaetota</taxon>
        <taxon>Spirochaetia</taxon>
        <taxon>Leptospirales</taxon>
        <taxon>Leptospiraceae</taxon>
        <taxon>Leptospira</taxon>
    </lineage>
</organism>
<feature type="non-terminal residue" evidence="1">
    <location>
        <position position="74"/>
    </location>
</feature>
<reference evidence="1 2" key="1">
    <citation type="journal article" date="2014" name="Int. J. Syst. Evol. Microbiol.">
        <title>Leptospira mayottensis sp. nov., a pathogenic species of the genus Leptospira isolated from humans.</title>
        <authorList>
            <person name="Bourhy P."/>
            <person name="Collet L."/>
            <person name="Brisse S."/>
            <person name="Picardeau M."/>
        </authorList>
    </citation>
    <scope>NUCLEOTIDE SEQUENCE [LARGE SCALE GENOMIC DNA]</scope>
    <source>
        <strain evidence="1 2">200901122</strain>
    </source>
</reference>
<comment type="caution">
    <text evidence="1">The sequence shown here is derived from an EMBL/GenBank/DDBJ whole genome shotgun (WGS) entry which is preliminary data.</text>
</comment>
<dbReference type="Proteomes" id="UP000001343">
    <property type="component" value="Unassembled WGS sequence"/>
</dbReference>
<evidence type="ECO:0000313" key="1">
    <source>
        <dbReference type="EMBL" id="EKR99071.1"/>
    </source>
</evidence>
<dbReference type="AlphaFoldDB" id="A0AA87SVH3"/>
<gene>
    <name evidence="1" type="ORF">LEP1GSC125_0069</name>
</gene>
<dbReference type="InterPro" id="IPR011055">
    <property type="entry name" value="Dup_hybrid_motif"/>
</dbReference>
<dbReference type="SUPFAM" id="SSF51261">
    <property type="entry name" value="Duplicated hybrid motif"/>
    <property type="match status" value="1"/>
</dbReference>
<dbReference type="EMBL" id="AKWM02000060">
    <property type="protein sequence ID" value="EKR99071.1"/>
    <property type="molecule type" value="Genomic_DNA"/>
</dbReference>
<evidence type="ECO:0000313" key="2">
    <source>
        <dbReference type="Proteomes" id="UP000001343"/>
    </source>
</evidence>